<dbReference type="EMBL" id="JAFLNM010000003">
    <property type="protein sequence ID" value="MBO0342785.1"/>
    <property type="molecule type" value="Genomic_DNA"/>
</dbReference>
<reference evidence="3 4" key="1">
    <citation type="submission" date="2021-03" db="EMBL/GenBank/DDBJ databases">
        <title>Muricauda lutimaris sp. nov. and Muricauda ruestringensis sp. nov, two marine members of the Flavobacteriaceae isolated from deep sea sediments of Western Pacific.</title>
        <authorList>
            <person name="Zhao S."/>
            <person name="Liu R."/>
        </authorList>
    </citation>
    <scope>NUCLEOTIDE SEQUENCE [LARGE SCALE GENOMIC DNA]</scope>
    <source>
        <strain evidence="3 4">BC31-3-A3</strain>
    </source>
</reference>
<dbReference type="PROSITE" id="PS51257">
    <property type="entry name" value="PROKAR_LIPOPROTEIN"/>
    <property type="match status" value="1"/>
</dbReference>
<organism evidence="3 4">
    <name type="scientific">Flagellimonas profundi</name>
    <dbReference type="NCBI Taxonomy" id="2915620"/>
    <lineage>
        <taxon>Bacteria</taxon>
        <taxon>Pseudomonadati</taxon>
        <taxon>Bacteroidota</taxon>
        <taxon>Flavobacteriia</taxon>
        <taxon>Flavobacteriales</taxon>
        <taxon>Flavobacteriaceae</taxon>
        <taxon>Flagellimonas</taxon>
    </lineage>
</organism>
<feature type="signal peptide" evidence="2">
    <location>
        <begin position="1"/>
        <end position="24"/>
    </location>
</feature>
<proteinExistence type="predicted"/>
<protein>
    <recommendedName>
        <fullName evidence="5">Quinol oxidase subunit 4</fullName>
    </recommendedName>
</protein>
<comment type="caution">
    <text evidence="3">The sequence shown here is derived from an EMBL/GenBank/DDBJ whole genome shotgun (WGS) entry which is preliminary data.</text>
</comment>
<accession>A0ABS3FHZ0</accession>
<keyword evidence="4" id="KW-1185">Reference proteome</keyword>
<keyword evidence="2" id="KW-0732">Signal</keyword>
<evidence type="ECO:0000256" key="2">
    <source>
        <dbReference type="SAM" id="SignalP"/>
    </source>
</evidence>
<evidence type="ECO:0000313" key="3">
    <source>
        <dbReference type="EMBL" id="MBO0342785.1"/>
    </source>
</evidence>
<gene>
    <name evidence="3" type="ORF">J0654_14110</name>
</gene>
<feature type="region of interest" description="Disordered" evidence="1">
    <location>
        <begin position="46"/>
        <end position="65"/>
    </location>
</feature>
<dbReference type="RefSeq" id="WP_207029760.1">
    <property type="nucleotide sequence ID" value="NZ_JAFLNM010000003.1"/>
</dbReference>
<feature type="chain" id="PRO_5047211668" description="Quinol oxidase subunit 4" evidence="2">
    <location>
        <begin position="25"/>
        <end position="65"/>
    </location>
</feature>
<dbReference type="Proteomes" id="UP000664807">
    <property type="component" value="Unassembled WGS sequence"/>
</dbReference>
<sequence length="65" mass="6837">MKNLLSVTALLFTIIMFASCTAHRGTVNRGTVNSSTAPGQVKKITGAQSAKAYAPGQQKKKGNNE</sequence>
<name>A0ABS3FHZ0_9FLAO</name>
<evidence type="ECO:0000256" key="1">
    <source>
        <dbReference type="SAM" id="MobiDB-lite"/>
    </source>
</evidence>
<evidence type="ECO:0000313" key="4">
    <source>
        <dbReference type="Proteomes" id="UP000664807"/>
    </source>
</evidence>
<evidence type="ECO:0008006" key="5">
    <source>
        <dbReference type="Google" id="ProtNLM"/>
    </source>
</evidence>